<keyword evidence="2" id="KW-1185">Reference proteome</keyword>
<comment type="caution">
    <text evidence="1">The sequence shown here is derived from an EMBL/GenBank/DDBJ whole genome shotgun (WGS) entry which is preliminary data.</text>
</comment>
<dbReference type="Proteomes" id="UP000768646">
    <property type="component" value="Unassembled WGS sequence"/>
</dbReference>
<reference evidence="1 2" key="1">
    <citation type="journal article" date="2021" name="Commun. Biol.">
        <title>Genomic insights into the host specific adaptation of the Pneumocystis genus.</title>
        <authorList>
            <person name="Cisse O.H."/>
            <person name="Ma L."/>
            <person name="Dekker J.P."/>
            <person name="Khil P.P."/>
            <person name="Youn J.-H."/>
            <person name="Brenchley J.M."/>
            <person name="Blair R."/>
            <person name="Pahar B."/>
            <person name="Chabe M."/>
            <person name="Van Rompay K.K.A."/>
            <person name="Keesler R."/>
            <person name="Sukura A."/>
            <person name="Hirsch V."/>
            <person name="Kutty G."/>
            <person name="Liu Y."/>
            <person name="Peng L."/>
            <person name="Chen J."/>
            <person name="Song J."/>
            <person name="Weissenbacher-Lang C."/>
            <person name="Xu J."/>
            <person name="Upham N.S."/>
            <person name="Stajich J.E."/>
            <person name="Cuomo C.A."/>
            <person name="Cushion M.T."/>
            <person name="Kovacs J.A."/>
        </authorList>
    </citation>
    <scope>NUCLEOTIDE SEQUENCE [LARGE SCALE GENOMIC DNA]</scope>
    <source>
        <strain evidence="1 2">RABM</strain>
    </source>
</reference>
<proteinExistence type="predicted"/>
<evidence type="ECO:0000313" key="1">
    <source>
        <dbReference type="EMBL" id="KAG4304843.1"/>
    </source>
</evidence>
<gene>
    <name evidence="1" type="ORF">PORY_001896</name>
</gene>
<sequence length="184" mass="20812">MLNSESDGISKVEFKESFKEQKESISSVVSVSSEEFPVLSEISEMSTLFTSTELVVVDLVMNDVSFCNASKGPSLNDPIKFVVSMFEIINIIENLLMKGLHTSTPFLKWGRHVYRGRWEDMVGTELIFRKSAELVGLSRRRLVMERVRLVNKHNDDMSIYKDADDTVDVTDKATDGPFCTEMPS</sequence>
<organism evidence="1 2">
    <name type="scientific">Pneumocystis oryctolagi</name>
    <dbReference type="NCBI Taxonomy" id="42067"/>
    <lineage>
        <taxon>Eukaryota</taxon>
        <taxon>Fungi</taxon>
        <taxon>Dikarya</taxon>
        <taxon>Ascomycota</taxon>
        <taxon>Taphrinomycotina</taxon>
        <taxon>Pneumocystomycetes</taxon>
        <taxon>Pneumocystaceae</taxon>
        <taxon>Pneumocystis</taxon>
    </lineage>
</organism>
<name>A0ACB7CBA4_9ASCO</name>
<protein>
    <submittedName>
        <fullName evidence="1">Uncharacterized protein</fullName>
    </submittedName>
</protein>
<evidence type="ECO:0000313" key="2">
    <source>
        <dbReference type="Proteomes" id="UP000768646"/>
    </source>
</evidence>
<dbReference type="EMBL" id="JABTEG010000006">
    <property type="protein sequence ID" value="KAG4304843.1"/>
    <property type="molecule type" value="Genomic_DNA"/>
</dbReference>
<accession>A0ACB7CBA4</accession>